<dbReference type="AlphaFoldDB" id="A0A934WHQ5"/>
<keyword evidence="4" id="KW-0378">Hydrolase</keyword>
<evidence type="ECO:0000259" key="3">
    <source>
        <dbReference type="PROSITE" id="PS51194"/>
    </source>
</evidence>
<dbReference type="InterPro" id="IPR001650">
    <property type="entry name" value="Helicase_C-like"/>
</dbReference>
<gene>
    <name evidence="4" type="ORF">CCR87_01110</name>
</gene>
<feature type="domain" description="Helicase ATP-binding" evidence="2">
    <location>
        <begin position="371"/>
        <end position="534"/>
    </location>
</feature>
<dbReference type="GO" id="GO:0005524">
    <property type="term" value="F:ATP binding"/>
    <property type="evidence" value="ECO:0007669"/>
    <property type="project" value="InterPro"/>
</dbReference>
<dbReference type="Pfam" id="PF04851">
    <property type="entry name" value="ResIII"/>
    <property type="match status" value="1"/>
</dbReference>
<reference evidence="4" key="1">
    <citation type="submission" date="2017-05" db="EMBL/GenBank/DDBJ databases">
        <authorList>
            <person name="Imhoff J.F."/>
            <person name="Rahn T."/>
            <person name="Kuenzel S."/>
            <person name="Neulinger S.C."/>
        </authorList>
    </citation>
    <scope>NUCLEOTIDE SEQUENCE</scope>
    <source>
        <strain evidence="4">LMG 28126</strain>
    </source>
</reference>
<dbReference type="SUPFAM" id="SSF52540">
    <property type="entry name" value="P-loop containing nucleoside triphosphate hydrolases"/>
    <property type="match status" value="2"/>
</dbReference>
<evidence type="ECO:0000259" key="2">
    <source>
        <dbReference type="PROSITE" id="PS51192"/>
    </source>
</evidence>
<dbReference type="GO" id="GO:0005829">
    <property type="term" value="C:cytosol"/>
    <property type="evidence" value="ECO:0007669"/>
    <property type="project" value="TreeGrafter"/>
</dbReference>
<evidence type="ECO:0000256" key="1">
    <source>
        <dbReference type="SAM" id="Coils"/>
    </source>
</evidence>
<dbReference type="Pfam" id="PF08463">
    <property type="entry name" value="EcoEI_R_C"/>
    <property type="match status" value="1"/>
</dbReference>
<dbReference type="GO" id="GO:0003677">
    <property type="term" value="F:DNA binding"/>
    <property type="evidence" value="ECO:0007669"/>
    <property type="project" value="InterPro"/>
</dbReference>
<dbReference type="InterPro" id="IPR006935">
    <property type="entry name" value="Helicase/UvrB_N"/>
</dbReference>
<dbReference type="GO" id="GO:0004519">
    <property type="term" value="F:endonuclease activity"/>
    <property type="evidence" value="ECO:0007669"/>
    <property type="project" value="UniProtKB-KW"/>
</dbReference>
<dbReference type="PANTHER" id="PTHR47396">
    <property type="entry name" value="TYPE I RESTRICTION ENZYME ECOKI R PROTEIN"/>
    <property type="match status" value="1"/>
</dbReference>
<keyword evidence="4" id="KW-0255">Endonuclease</keyword>
<protein>
    <submittedName>
        <fullName evidence="4">Restriction endonuclease subunit R</fullName>
    </submittedName>
</protein>
<keyword evidence="5" id="KW-1185">Reference proteome</keyword>
<dbReference type="RefSeq" id="WP_201155491.1">
    <property type="nucleotide sequence ID" value="NZ_NHSD01000069.1"/>
</dbReference>
<feature type="domain" description="Helicase C-terminal" evidence="3">
    <location>
        <begin position="616"/>
        <end position="770"/>
    </location>
</feature>
<accession>A0A934WHQ5</accession>
<dbReference type="InterPro" id="IPR013670">
    <property type="entry name" value="EcoEI_R_C_dom"/>
</dbReference>
<evidence type="ECO:0000313" key="5">
    <source>
        <dbReference type="Proteomes" id="UP000706333"/>
    </source>
</evidence>
<reference evidence="4" key="2">
    <citation type="journal article" date="2020" name="Microorganisms">
        <title>Osmotic Adaptation and Compatible Solute Biosynthesis of Phototrophic Bacteria as Revealed from Genome Analyses.</title>
        <authorList>
            <person name="Imhoff J.F."/>
            <person name="Rahn T."/>
            <person name="Kunzel S."/>
            <person name="Keller A."/>
            <person name="Neulinger S.C."/>
        </authorList>
    </citation>
    <scope>NUCLEOTIDE SEQUENCE</scope>
    <source>
        <strain evidence="4">LMG 28126</strain>
    </source>
</reference>
<dbReference type="CDD" id="cd18032">
    <property type="entry name" value="DEXHc_RE_I_III_res"/>
    <property type="match status" value="1"/>
</dbReference>
<dbReference type="GO" id="GO:0016787">
    <property type="term" value="F:hydrolase activity"/>
    <property type="evidence" value="ECO:0007669"/>
    <property type="project" value="InterPro"/>
</dbReference>
<dbReference type="PANTHER" id="PTHR47396:SF1">
    <property type="entry name" value="ATP-DEPENDENT HELICASE IRC3-RELATED"/>
    <property type="match status" value="1"/>
</dbReference>
<keyword evidence="1" id="KW-0175">Coiled coil</keyword>
<dbReference type="Pfam" id="PF00271">
    <property type="entry name" value="Helicase_C"/>
    <property type="match status" value="1"/>
</dbReference>
<dbReference type="InterPro" id="IPR050742">
    <property type="entry name" value="Helicase_Restrict-Modif_Enz"/>
</dbReference>
<dbReference type="CDD" id="cd18799">
    <property type="entry name" value="SF2_C_EcoAI-like"/>
    <property type="match status" value="1"/>
</dbReference>
<name>A0A934WHQ5_9RHOB</name>
<dbReference type="EMBL" id="NHSD01000069">
    <property type="protein sequence ID" value="MBK5925967.1"/>
    <property type="molecule type" value="Genomic_DNA"/>
</dbReference>
<dbReference type="PROSITE" id="PS51194">
    <property type="entry name" value="HELICASE_CTER"/>
    <property type="match status" value="1"/>
</dbReference>
<proteinExistence type="predicted"/>
<dbReference type="Gene3D" id="3.90.1570.30">
    <property type="match status" value="1"/>
</dbReference>
<evidence type="ECO:0000313" key="4">
    <source>
        <dbReference type="EMBL" id="MBK5925967.1"/>
    </source>
</evidence>
<dbReference type="Gene3D" id="3.40.50.300">
    <property type="entry name" value="P-loop containing nucleotide triphosphate hydrolases"/>
    <property type="match status" value="2"/>
</dbReference>
<dbReference type="InterPro" id="IPR027417">
    <property type="entry name" value="P-loop_NTPase"/>
</dbReference>
<dbReference type="PROSITE" id="PS51192">
    <property type="entry name" value="HELICASE_ATP_BIND_1"/>
    <property type="match status" value="1"/>
</dbReference>
<dbReference type="GO" id="GO:0006304">
    <property type="term" value="P:DNA modification"/>
    <property type="evidence" value="ECO:0007669"/>
    <property type="project" value="InterPro"/>
</dbReference>
<keyword evidence="4" id="KW-0540">Nuclease</keyword>
<feature type="coiled-coil region" evidence="1">
    <location>
        <begin position="154"/>
        <end position="202"/>
    </location>
</feature>
<dbReference type="InterPro" id="IPR014001">
    <property type="entry name" value="Helicase_ATP-bd"/>
</dbReference>
<dbReference type="Proteomes" id="UP000706333">
    <property type="component" value="Unassembled WGS sequence"/>
</dbReference>
<sequence>MSQFAFLAADFPDLMEPARRAEAAARSDPRGACFHGRRTLEIALTWLYGHDPALRPPYERTLAALLAEPSLGQLTGPALIAKARFVKDTGNRAVHDPRPVPEAQAVAAVKELFHICYWLARTYARSARPDPALAFDPARLERTVTIPASTVDQIRALKARHDEATARARAAEEARAAEADSRAALEAEAATLRAEIEALRRANAAVPDPHDYDEAATRDAFIDLLLAEAGWPLDQPRDREFPVTGMPSASGEGFVDYVLWGDDGRPLAVVEAKRTRKDARTGQQQAKLYADCLERAYGRRPVIFCTNGYEHWIWDDAMYPPRPVAGFYKKGELELLLQRRGTRRPLDEVDIDEGIAGRFYQLRAVRRVGRAFERHHQRSALLVMATGSGKTRTVIALIDQLMRAGWVKRVLFLADRVALVKQAHGAFKAQLPSAPLANLLQRHDPKANDYTTARVCLSTYPTMMGLIDEVKDGTHRYGPGHFDLIVIDEAHRSVYRKYRAIFDYFDSLLVGLTATPRDEIDRDTYGLFQLERGVPTDAYDLEDAIADGNLVPPDVVSVPLKFQREGITYADLSEEEKTAWDALEWDVEGTTPDRVEAGDLNKWLFNEDTVDKVLEHLMRYGIKVDGGDRLGKTIIFARSSKHAQFVAQRFDANYPHLRGSFARLIDYSVPYAQSLIDDFSEAGKAPHIAVSVDMLDTGIDVPEVVNLVFFKVVRSKTKFWQMIGRGTRLRPDLFGVGEDKTQFRIFDFCQNFEFFNQNPDRSEPPMGLPLGARLFATRVELIGDLQEKPADDQPAEILRALRDRLHLEVAAMPPDNFLVRQRRRHVERFQDRAAWDDLSLADRIDLTAEVAGLPSAIEEDDLAARQFDLLLLNTMLRLLRADPAITGFQTRIRQIAADLEDLAAVPLVKAQMPLILEVQTDAFWEGITIEMLETVRRALRSLVQLIEPQERKVVYTDFLDEIGEATPVVVDTVSPGIDKARFKLKVRRFLDRHRDHIALLKLRRAEPLTPTDLAELERIFAEVADPEDPGRAEVTAAGGLGPFLRSLVGLDRKAAKEAFDTFLRGRSPTSAQTEFVDLVIDHLTEHGAVDPRRFYESPFTDLDDQGIHGLFPEADIHEIIAIVRRIEASAFVA</sequence>
<organism evidence="4 5">
    <name type="scientific">Rhodobaculum claviforme</name>
    <dbReference type="NCBI Taxonomy" id="1549854"/>
    <lineage>
        <taxon>Bacteria</taxon>
        <taxon>Pseudomonadati</taxon>
        <taxon>Pseudomonadota</taxon>
        <taxon>Alphaproteobacteria</taxon>
        <taxon>Rhodobacterales</taxon>
        <taxon>Paracoccaceae</taxon>
        <taxon>Rhodobaculum</taxon>
    </lineage>
</organism>
<comment type="caution">
    <text evidence="4">The sequence shown here is derived from an EMBL/GenBank/DDBJ whole genome shotgun (WGS) entry which is preliminary data.</text>
</comment>
<dbReference type="SMART" id="SM00487">
    <property type="entry name" value="DEXDc"/>
    <property type="match status" value="1"/>
</dbReference>